<accession>A0A9P5ZGQ5</accession>
<dbReference type="EMBL" id="MU154741">
    <property type="protein sequence ID" value="KAF9487932.1"/>
    <property type="molecule type" value="Genomic_DNA"/>
</dbReference>
<dbReference type="OrthoDB" id="3087791at2759"/>
<sequence length="227" mass="25253">MPPQRDSPAATHIKHPLNYKGELPAANPSPREFAKFAIPDEYPPGPHFFVGAIITVVSSLLTIESRNTVAARTIDATATSHVNFSSAVHAAIALLTVAWIAKKPTGLFIELFHVAVINICRRKGTNHSHPFRDFEYADSHKLHIDLLDMVRPGCKDRANALLALRPFEMTFVVCLVLYNAESEPLGAQCFLHKISEFKVNEFTQITTYNGPQMLTRILTAKARKQKP</sequence>
<organism evidence="1 2">
    <name type="scientific">Pleurotus eryngii</name>
    <name type="common">Boletus of the steppes</name>
    <dbReference type="NCBI Taxonomy" id="5323"/>
    <lineage>
        <taxon>Eukaryota</taxon>
        <taxon>Fungi</taxon>
        <taxon>Dikarya</taxon>
        <taxon>Basidiomycota</taxon>
        <taxon>Agaricomycotina</taxon>
        <taxon>Agaricomycetes</taxon>
        <taxon>Agaricomycetidae</taxon>
        <taxon>Agaricales</taxon>
        <taxon>Pleurotineae</taxon>
        <taxon>Pleurotaceae</taxon>
        <taxon>Pleurotus</taxon>
    </lineage>
</organism>
<evidence type="ECO:0000313" key="2">
    <source>
        <dbReference type="Proteomes" id="UP000807025"/>
    </source>
</evidence>
<reference evidence="1" key="1">
    <citation type="submission" date="2020-11" db="EMBL/GenBank/DDBJ databases">
        <authorList>
            <consortium name="DOE Joint Genome Institute"/>
            <person name="Ahrendt S."/>
            <person name="Riley R."/>
            <person name="Andreopoulos W."/>
            <person name="Labutti K."/>
            <person name="Pangilinan J."/>
            <person name="Ruiz-Duenas F.J."/>
            <person name="Barrasa J.M."/>
            <person name="Sanchez-Garcia M."/>
            <person name="Camarero S."/>
            <person name="Miyauchi S."/>
            <person name="Serrano A."/>
            <person name="Linde D."/>
            <person name="Babiker R."/>
            <person name="Drula E."/>
            <person name="Ayuso-Fernandez I."/>
            <person name="Pacheco R."/>
            <person name="Padilla G."/>
            <person name="Ferreira P."/>
            <person name="Barriuso J."/>
            <person name="Kellner H."/>
            <person name="Castanera R."/>
            <person name="Alfaro M."/>
            <person name="Ramirez L."/>
            <person name="Pisabarro A.G."/>
            <person name="Kuo A."/>
            <person name="Tritt A."/>
            <person name="Lipzen A."/>
            <person name="He G."/>
            <person name="Yan M."/>
            <person name="Ng V."/>
            <person name="Cullen D."/>
            <person name="Martin F."/>
            <person name="Rosso M.-N."/>
            <person name="Henrissat B."/>
            <person name="Hibbett D."/>
            <person name="Martinez A.T."/>
            <person name="Grigoriev I.V."/>
        </authorList>
    </citation>
    <scope>NUCLEOTIDE SEQUENCE</scope>
    <source>
        <strain evidence="1">ATCC 90797</strain>
    </source>
</reference>
<comment type="caution">
    <text evidence="1">The sequence shown here is derived from an EMBL/GenBank/DDBJ whole genome shotgun (WGS) entry which is preliminary data.</text>
</comment>
<name>A0A9P5ZGQ5_PLEER</name>
<proteinExistence type="predicted"/>
<dbReference type="Proteomes" id="UP000807025">
    <property type="component" value="Unassembled WGS sequence"/>
</dbReference>
<evidence type="ECO:0000313" key="1">
    <source>
        <dbReference type="EMBL" id="KAF9487932.1"/>
    </source>
</evidence>
<gene>
    <name evidence="1" type="ORF">BDN71DRAFT_1513510</name>
</gene>
<dbReference type="AlphaFoldDB" id="A0A9P5ZGQ5"/>
<keyword evidence="2" id="KW-1185">Reference proteome</keyword>
<protein>
    <submittedName>
        <fullName evidence="1">Uncharacterized protein</fullName>
    </submittedName>
</protein>